<reference evidence="2 3" key="1">
    <citation type="submission" date="2015-04" db="EMBL/GenBank/DDBJ databases">
        <authorList>
            <consortium name="Pathogen Informatics"/>
        </authorList>
    </citation>
    <scope>NUCLEOTIDE SEQUENCE [LARGE SCALE GENOMIC DNA]</scope>
    <source>
        <strain evidence="2 3">SGS1</strain>
    </source>
</reference>
<feature type="transmembrane region" description="Helical" evidence="1">
    <location>
        <begin position="196"/>
        <end position="214"/>
    </location>
</feature>
<proteinExistence type="predicted"/>
<organism evidence="2 3">
    <name type="scientific">Plasmodium relictum</name>
    <dbReference type="NCBI Taxonomy" id="85471"/>
    <lineage>
        <taxon>Eukaryota</taxon>
        <taxon>Sar</taxon>
        <taxon>Alveolata</taxon>
        <taxon>Apicomplexa</taxon>
        <taxon>Aconoidasida</taxon>
        <taxon>Haemosporida</taxon>
        <taxon>Plasmodiidae</taxon>
        <taxon>Plasmodium</taxon>
        <taxon>Plasmodium (Haemamoeba)</taxon>
    </lineage>
</organism>
<accession>A0A1J1GK90</accession>
<dbReference type="EMBL" id="CVMU01000308">
    <property type="protein sequence ID" value="CRG84862.1"/>
    <property type="molecule type" value="Genomic_DNA"/>
</dbReference>
<dbReference type="AlphaFoldDB" id="A0A1J1GK90"/>
<dbReference type="GeneID" id="39734220"/>
<dbReference type="Proteomes" id="UP000220158">
    <property type="component" value="Unassembled WGS sequence"/>
</dbReference>
<feature type="transmembrane region" description="Helical" evidence="1">
    <location>
        <begin position="46"/>
        <end position="63"/>
    </location>
</feature>
<keyword evidence="3" id="KW-1185">Reference proteome</keyword>
<dbReference type="VEuPathDB" id="PlasmoDB:PRELSG_0029100"/>
<protein>
    <submittedName>
        <fullName evidence="2">Fam-h protein</fullName>
    </submittedName>
</protein>
<keyword evidence="1" id="KW-0812">Transmembrane</keyword>
<sequence>MNRKNNIILIPNFRIHPRYYSHVTKGFNGTHISTLEIYCKREKKNILYFLINFFIFTLSIWILQCSNNWDSCKSWNYKNKLNNTLNLVAKRSLAENDCAIKQKEGSSQCYNQKDMMTINLEQRNEQNEIEQNMNVEPECEIETKEKNKKEKFNRGILYKCKNNLKLASLLLSILLSLSSFSSYLVGMFTFTGIQEIELFLFASSFLIVSTILIYERIEIKYKNKF</sequence>
<evidence type="ECO:0000313" key="2">
    <source>
        <dbReference type="EMBL" id="CRG84862.1"/>
    </source>
</evidence>
<feature type="transmembrane region" description="Helical" evidence="1">
    <location>
        <begin position="166"/>
        <end position="190"/>
    </location>
</feature>
<dbReference type="OMA" id="ENDCAIK"/>
<evidence type="ECO:0000313" key="3">
    <source>
        <dbReference type="Proteomes" id="UP000220158"/>
    </source>
</evidence>
<name>A0A1J1GK90_PLARL</name>
<evidence type="ECO:0000256" key="1">
    <source>
        <dbReference type="SAM" id="Phobius"/>
    </source>
</evidence>
<dbReference type="KEGG" id="prel:PRELSG_0029100"/>
<keyword evidence="1" id="KW-1133">Transmembrane helix</keyword>
<dbReference type="RefSeq" id="XP_028531188.1">
    <property type="nucleotide sequence ID" value="XM_028675956.1"/>
</dbReference>
<gene>
    <name evidence="2" type="ORF">PRELSG_0029100</name>
</gene>
<keyword evidence="1" id="KW-0472">Membrane</keyword>